<organism evidence="1 2">
    <name type="scientific">Willisornis vidua</name>
    <name type="common">Xingu scale-backed antbird</name>
    <dbReference type="NCBI Taxonomy" id="1566151"/>
    <lineage>
        <taxon>Eukaryota</taxon>
        <taxon>Metazoa</taxon>
        <taxon>Chordata</taxon>
        <taxon>Craniata</taxon>
        <taxon>Vertebrata</taxon>
        <taxon>Euteleostomi</taxon>
        <taxon>Archelosauria</taxon>
        <taxon>Archosauria</taxon>
        <taxon>Dinosauria</taxon>
        <taxon>Saurischia</taxon>
        <taxon>Theropoda</taxon>
        <taxon>Coelurosauria</taxon>
        <taxon>Aves</taxon>
        <taxon>Neognathae</taxon>
        <taxon>Neoaves</taxon>
        <taxon>Telluraves</taxon>
        <taxon>Australaves</taxon>
        <taxon>Passeriformes</taxon>
        <taxon>Thamnophilidae</taxon>
        <taxon>Willisornis</taxon>
    </lineage>
</organism>
<protein>
    <submittedName>
        <fullName evidence="1">Uncharacterized protein</fullName>
    </submittedName>
</protein>
<dbReference type="Proteomes" id="UP001145742">
    <property type="component" value="Unassembled WGS sequence"/>
</dbReference>
<accession>A0ABQ9CP64</accession>
<gene>
    <name evidence="1" type="ORF">WISP_132889</name>
</gene>
<evidence type="ECO:0000313" key="2">
    <source>
        <dbReference type="Proteomes" id="UP001145742"/>
    </source>
</evidence>
<evidence type="ECO:0000313" key="1">
    <source>
        <dbReference type="EMBL" id="KAJ7406601.1"/>
    </source>
</evidence>
<name>A0ABQ9CP64_9PASS</name>
<comment type="caution">
    <text evidence="1">The sequence shown here is derived from an EMBL/GenBank/DDBJ whole genome shotgun (WGS) entry which is preliminary data.</text>
</comment>
<reference evidence="1" key="1">
    <citation type="submission" date="2019-10" db="EMBL/GenBank/DDBJ databases">
        <authorList>
            <person name="Soares A.E.R."/>
            <person name="Aleixo A."/>
            <person name="Schneider P."/>
            <person name="Miyaki C.Y."/>
            <person name="Schneider M.P."/>
            <person name="Mello C."/>
            <person name="Vasconcelos A.T.R."/>
        </authorList>
    </citation>
    <scope>NUCLEOTIDE SEQUENCE</scope>
    <source>
        <tissue evidence="1">Muscle</tissue>
    </source>
</reference>
<dbReference type="EMBL" id="WHWB01034642">
    <property type="protein sequence ID" value="KAJ7406601.1"/>
    <property type="molecule type" value="Genomic_DNA"/>
</dbReference>
<sequence>MVVSDPVIALFSPWRGEYSKGGVPMSNSDLNPNEQFQLKHVLDARSSSCCENFFGSGSYRIAKLLENDSLKNNGNSKSGSRFPHERLLLCTCRKGQRLTKVIVTQRKLKRKVLWWILEMEFNYDDGGQEAKPSTPVFRLHSSFFLMLG</sequence>
<keyword evidence="2" id="KW-1185">Reference proteome</keyword>
<proteinExistence type="predicted"/>